<accession>A0AAQ3M7T8</accession>
<dbReference type="InterPro" id="IPR027521">
    <property type="entry name" value="Usb1"/>
</dbReference>
<keyword evidence="3" id="KW-0456">Lyase</keyword>
<evidence type="ECO:0000256" key="6">
    <source>
        <dbReference type="SAM" id="MobiDB-lite"/>
    </source>
</evidence>
<evidence type="ECO:0000313" key="7">
    <source>
        <dbReference type="EMBL" id="WPH01688.1"/>
    </source>
</evidence>
<evidence type="ECO:0000256" key="3">
    <source>
        <dbReference type="ARBA" id="ARBA00023239"/>
    </source>
</evidence>
<feature type="compositionally biased region" description="Acidic residues" evidence="6">
    <location>
        <begin position="10"/>
        <end position="27"/>
    </location>
</feature>
<keyword evidence="1 5" id="KW-0540">Nuclease</keyword>
<dbReference type="Pfam" id="PF09749">
    <property type="entry name" value="HVSL"/>
    <property type="match status" value="1"/>
</dbReference>
<proteinExistence type="inferred from homology"/>
<keyword evidence="8" id="KW-1185">Reference proteome</keyword>
<evidence type="ECO:0000256" key="1">
    <source>
        <dbReference type="ARBA" id="ARBA00022722"/>
    </source>
</evidence>
<dbReference type="Gene3D" id="3.90.1140.10">
    <property type="entry name" value="Cyclic phosphodiesterase"/>
    <property type="match status" value="1"/>
</dbReference>
<keyword evidence="2 5" id="KW-0378">Hydrolase</keyword>
<comment type="similarity">
    <text evidence="5">Belongs to the 2H phosphoesterase superfamily. USB1 family.</text>
</comment>
<dbReference type="Proteomes" id="UP001303373">
    <property type="component" value="Chromosome 6"/>
</dbReference>
<dbReference type="EC" id="3.1.4.-" evidence="5"/>
<evidence type="ECO:0000313" key="8">
    <source>
        <dbReference type="Proteomes" id="UP001303373"/>
    </source>
</evidence>
<sequence>MALVDYSSSDADDDDDDYHNNHDDDEQPPAKRRQLPSHDSATASTPLPPLPATFHDLYSSTVRTTTRDDPSLHGGRKRVTPHVDGNWPTHVYLEWHPSPSENRRLGSLIQKQNREHHGTDNTNVDKQPIHSLLQNDLGVPLPLHISLSRPLVLTTNQKDAFLARLKESILDTGVRSFITKPDHLAWHSNEIESRWFLVLHLQQPERDELQILLAACNDVAQEFGQPLLYRDLDSKPASRGRDAQDDKFHISIAWMLSSPRDTSAEGKTASGPDSTPKDLDIPFSAIKVRIGQDVSTFALTSKRS</sequence>
<dbReference type="HAMAP" id="MF_03040">
    <property type="entry name" value="USB1"/>
    <property type="match status" value="1"/>
</dbReference>
<feature type="active site" description="Proton donor/acceptor" evidence="5">
    <location>
        <position position="144"/>
    </location>
</feature>
<dbReference type="GO" id="GO:0034477">
    <property type="term" value="P:U6 snRNA 3'-end processing"/>
    <property type="evidence" value="ECO:0007669"/>
    <property type="project" value="UniProtKB-UniRule"/>
</dbReference>
<evidence type="ECO:0000256" key="4">
    <source>
        <dbReference type="ARBA" id="ARBA00023242"/>
    </source>
</evidence>
<organism evidence="7 8">
    <name type="scientific">Acrodontium crateriforme</name>
    <dbReference type="NCBI Taxonomy" id="150365"/>
    <lineage>
        <taxon>Eukaryota</taxon>
        <taxon>Fungi</taxon>
        <taxon>Dikarya</taxon>
        <taxon>Ascomycota</taxon>
        <taxon>Pezizomycotina</taxon>
        <taxon>Dothideomycetes</taxon>
        <taxon>Dothideomycetidae</taxon>
        <taxon>Mycosphaerellales</taxon>
        <taxon>Teratosphaeriaceae</taxon>
        <taxon>Acrodontium</taxon>
    </lineage>
</organism>
<comment type="subcellular location">
    <subcellularLocation>
        <location evidence="5">Nucleus</location>
    </subcellularLocation>
</comment>
<dbReference type="GO" id="GO:1990838">
    <property type="term" value="F:poly(U)-specific exoribonuclease activity, producing 3' uridine cyclic phosphate ends"/>
    <property type="evidence" value="ECO:0007669"/>
    <property type="project" value="UniProtKB-UniRule"/>
</dbReference>
<comment type="function">
    <text evidence="5">Phosphodiesterase responsible for the U6 snRNA 3' end processing. Acts as an exoribonuclease (RNase) responsible for trimming the poly(U) tract of the last nucleotides in the pre-U6 snRNA molecule, leading to the formation of mature U6 snRNA.</text>
</comment>
<feature type="active site" description="Proton donor/acceptor" evidence="5">
    <location>
        <position position="249"/>
    </location>
</feature>
<reference evidence="7 8" key="1">
    <citation type="submission" date="2023-11" db="EMBL/GenBank/DDBJ databases">
        <title>An acidophilic fungus is an integral part of prey digestion in a carnivorous sundew plant.</title>
        <authorList>
            <person name="Tsai I.J."/>
        </authorList>
    </citation>
    <scope>NUCLEOTIDE SEQUENCE [LARGE SCALE GENOMIC DNA]</scope>
    <source>
        <strain evidence="7">169a</strain>
    </source>
</reference>
<dbReference type="EMBL" id="CP138585">
    <property type="protein sequence ID" value="WPH01688.1"/>
    <property type="molecule type" value="Genomic_DNA"/>
</dbReference>
<dbReference type="PANTHER" id="PTHR13522:SF3">
    <property type="entry name" value="U6 SNRNA PHOSPHODIESTERASE 1"/>
    <property type="match status" value="1"/>
</dbReference>
<feature type="region of interest" description="Disordered" evidence="6">
    <location>
        <begin position="1"/>
        <end position="83"/>
    </location>
</feature>
<evidence type="ECO:0000256" key="5">
    <source>
        <dbReference type="HAMAP-Rule" id="MF_03040"/>
    </source>
</evidence>
<name>A0AAQ3M7T8_9PEZI</name>
<dbReference type="AlphaFoldDB" id="A0AAQ3M7T8"/>
<dbReference type="GO" id="GO:0016829">
    <property type="term" value="F:lyase activity"/>
    <property type="evidence" value="ECO:0007669"/>
    <property type="project" value="UniProtKB-KW"/>
</dbReference>
<evidence type="ECO:0000256" key="2">
    <source>
        <dbReference type="ARBA" id="ARBA00022801"/>
    </source>
</evidence>
<dbReference type="PANTHER" id="PTHR13522">
    <property type="entry name" value="U6 SNRNA PHOSPHODIESTERASE 1"/>
    <property type="match status" value="1"/>
</dbReference>
<feature type="region of interest" description="Disordered" evidence="6">
    <location>
        <begin position="261"/>
        <end position="280"/>
    </location>
</feature>
<gene>
    <name evidence="5" type="primary">USB1</name>
    <name evidence="7" type="ORF">R9X50_00454000</name>
</gene>
<keyword evidence="4 5" id="KW-0539">Nucleus</keyword>
<dbReference type="GO" id="GO:0005634">
    <property type="term" value="C:nucleus"/>
    <property type="evidence" value="ECO:0007669"/>
    <property type="project" value="UniProtKB-SubCell"/>
</dbReference>
<protein>
    <recommendedName>
        <fullName evidence="5">U6 snRNA phosphodiesterase</fullName>
        <ecNumber evidence="5">3.1.4.-</ecNumber>
    </recommendedName>
</protein>